<keyword evidence="3" id="KW-1185">Reference proteome</keyword>
<sequence length="136" mass="14296">MDNPDRHDPAPQDAPALLSELMQHLRGLVEAEIALARAEIRRKLSDAGTGVTLVLCAIPLALVGLGLILTALVGALLALGWPLWLAALVPGAVCLVLAALLALVGKSRLSVAALTPQKILSHVRKDLQMLKETTHA</sequence>
<organism evidence="2 3">
    <name type="scientific">Dinoroseobacter shibae (strain DSM 16493 / NCIMB 14021 / DFL 12)</name>
    <dbReference type="NCBI Taxonomy" id="398580"/>
    <lineage>
        <taxon>Bacteria</taxon>
        <taxon>Pseudomonadati</taxon>
        <taxon>Pseudomonadota</taxon>
        <taxon>Alphaproteobacteria</taxon>
        <taxon>Rhodobacterales</taxon>
        <taxon>Roseobacteraceae</taxon>
        <taxon>Dinoroseobacter</taxon>
    </lineage>
</organism>
<dbReference type="AlphaFoldDB" id="A8LUH2"/>
<geneLocation type="plasmid" evidence="2 3">
    <name>pDSHI05</name>
</geneLocation>
<evidence type="ECO:0008006" key="4">
    <source>
        <dbReference type="Google" id="ProtNLM"/>
    </source>
</evidence>
<dbReference type="EMBL" id="CP000835">
    <property type="protein sequence ID" value="ABV95889.1"/>
    <property type="molecule type" value="Genomic_DNA"/>
</dbReference>
<gene>
    <name evidence="2" type="ordered locus">Dshi_4179</name>
</gene>
<protein>
    <recommendedName>
        <fullName evidence="4">Integral membrane protein</fullName>
    </recommendedName>
</protein>
<dbReference type="Proteomes" id="UP000006833">
    <property type="component" value="Plasmid pDSHI05"/>
</dbReference>
<dbReference type="HOGENOM" id="CLU_106273_6_2_5"/>
<accession>A8LUH2</accession>
<dbReference type="KEGG" id="dsh:Dshi_4179"/>
<feature type="transmembrane region" description="Helical" evidence="1">
    <location>
        <begin position="51"/>
        <end position="77"/>
    </location>
</feature>
<keyword evidence="1" id="KW-0812">Transmembrane</keyword>
<dbReference type="RefSeq" id="WP_012187456.1">
    <property type="nucleotide sequence ID" value="NC_009959.1"/>
</dbReference>
<dbReference type="InterPro" id="IPR009937">
    <property type="entry name" value="Phage_holin_3_6"/>
</dbReference>
<evidence type="ECO:0000313" key="3">
    <source>
        <dbReference type="Proteomes" id="UP000006833"/>
    </source>
</evidence>
<keyword evidence="1" id="KW-1133">Transmembrane helix</keyword>
<dbReference type="Pfam" id="PF07332">
    <property type="entry name" value="Phage_holin_3_6"/>
    <property type="match status" value="1"/>
</dbReference>
<keyword evidence="1" id="KW-0472">Membrane</keyword>
<keyword evidence="2" id="KW-0614">Plasmid</keyword>
<feature type="transmembrane region" description="Helical" evidence="1">
    <location>
        <begin position="83"/>
        <end position="104"/>
    </location>
</feature>
<name>A8LUH2_DINSH</name>
<evidence type="ECO:0000313" key="2">
    <source>
        <dbReference type="EMBL" id="ABV95889.1"/>
    </source>
</evidence>
<proteinExistence type="predicted"/>
<reference evidence="3" key="1">
    <citation type="journal article" date="2010" name="ISME J.">
        <title>The complete genome sequence of the algal symbiont Dinoroseobacter shibae: a hitchhiker's guide to life in the sea.</title>
        <authorList>
            <person name="Wagner-Dobler I."/>
            <person name="Ballhausen B."/>
            <person name="Berger M."/>
            <person name="Brinkhoff T."/>
            <person name="Buchholz I."/>
            <person name="Bunk B."/>
            <person name="Cypionka H."/>
            <person name="Daniel R."/>
            <person name="Drepper T."/>
            <person name="Gerdts G."/>
            <person name="Hahnke S."/>
            <person name="Han C."/>
            <person name="Jahn D."/>
            <person name="Kalhoefer D."/>
            <person name="Kiss H."/>
            <person name="Klenk H.P."/>
            <person name="Kyrpides N."/>
            <person name="Liebl W."/>
            <person name="Liesegang H."/>
            <person name="Meincke L."/>
            <person name="Pati A."/>
            <person name="Petersen J."/>
            <person name="Piekarski T."/>
            <person name="Pommerenke C."/>
            <person name="Pradella S."/>
            <person name="Pukall R."/>
            <person name="Rabus R."/>
            <person name="Stackebrandt E."/>
            <person name="Thole S."/>
            <person name="Thompson L."/>
            <person name="Tielen P."/>
            <person name="Tomasch J."/>
            <person name="von Jan M."/>
            <person name="Wanphrut N."/>
            <person name="Wichels A."/>
            <person name="Zech H."/>
            <person name="Simon M."/>
        </authorList>
    </citation>
    <scope>NUCLEOTIDE SEQUENCE [LARGE SCALE GENOMIC DNA]</scope>
    <source>
        <strain evidence="3">DSM 16493 / NCIMB 14021 / DFL 12</strain>
        <plasmid evidence="3">Plasmid pDSHI05</plasmid>
    </source>
</reference>
<evidence type="ECO:0000256" key="1">
    <source>
        <dbReference type="SAM" id="Phobius"/>
    </source>
</evidence>